<dbReference type="AlphaFoldDB" id="A0A518EUL2"/>
<keyword evidence="2" id="KW-1185">Reference proteome</keyword>
<dbReference type="EMBL" id="CP036434">
    <property type="protein sequence ID" value="QDV07751.1"/>
    <property type="molecule type" value="Genomic_DNA"/>
</dbReference>
<evidence type="ECO:0000313" key="1">
    <source>
        <dbReference type="EMBL" id="QDV07751.1"/>
    </source>
</evidence>
<protein>
    <submittedName>
        <fullName evidence="1">Uncharacterized protein</fullName>
    </submittedName>
</protein>
<dbReference type="RefSeq" id="WP_145199198.1">
    <property type="nucleotide sequence ID" value="NZ_CP036434.1"/>
</dbReference>
<sequence>MSSRTLVFAAAIIAGLCLLIFKGSESPDGAALPIAPVVIDAPAQNGPTPLKSSDLVSVKDQIALAEPVSLPALAPTPHRAEERPPAFSEGVAWIEGRVVGPENLGAVELTLRRVGASGEESRILDLGPDQTFRSEASIFGSLNLQIHVANFGETEVLRIEVVPGETVDVGRLMIHGGETLRGRLVFEGGEPFSDVQVTAFPATVDSSGGRRGVGSARTGPDGTFSMGGLREPVQLQLMHCPFEIIEGEAAIPGPDLHVVKVRGVRVRVQCFRPDPSGEEVAVPFGRLAATCRSGRTFARHEGATGGASTSRRDPMSASFDAVFGGVYAVVAVDDSGLIYGGTFGPTTHSGFAPLALRPDSTVTGDVVVVVRQASFPTDAQPPLSAQLRVLDLRQNGDLICYLTSEDERTAKGITRRLRGIPSGRVSLDVVLWDGAGWAVSPMRQTLNITPGKTTEVELKAVPGGWIELVAPVELPPGVHRKPLWIRLADSEGTWVPFATTAPPSGVRRTRSLRRTSTLLPGEQLTSTALPPGRYELSAGDRGGLGPVPSVTVSAGATTRCNFRPEGDE</sequence>
<gene>
    <name evidence="1" type="ORF">Poly30_32830</name>
</gene>
<dbReference type="Proteomes" id="UP000320390">
    <property type="component" value="Chromosome"/>
</dbReference>
<reference evidence="1 2" key="1">
    <citation type="submission" date="2019-02" db="EMBL/GenBank/DDBJ databases">
        <title>Deep-cultivation of Planctomycetes and their phenomic and genomic characterization uncovers novel biology.</title>
        <authorList>
            <person name="Wiegand S."/>
            <person name="Jogler M."/>
            <person name="Boedeker C."/>
            <person name="Pinto D."/>
            <person name="Vollmers J."/>
            <person name="Rivas-Marin E."/>
            <person name="Kohn T."/>
            <person name="Peeters S.H."/>
            <person name="Heuer A."/>
            <person name="Rast P."/>
            <person name="Oberbeckmann S."/>
            <person name="Bunk B."/>
            <person name="Jeske O."/>
            <person name="Meyerdierks A."/>
            <person name="Storesund J.E."/>
            <person name="Kallscheuer N."/>
            <person name="Luecker S."/>
            <person name="Lage O.M."/>
            <person name="Pohl T."/>
            <person name="Merkel B.J."/>
            <person name="Hornburger P."/>
            <person name="Mueller R.-W."/>
            <person name="Bruemmer F."/>
            <person name="Labrenz M."/>
            <person name="Spormann A.M."/>
            <person name="Op den Camp H."/>
            <person name="Overmann J."/>
            <person name="Amann R."/>
            <person name="Jetten M.S.M."/>
            <person name="Mascher T."/>
            <person name="Medema M.H."/>
            <person name="Devos D.P."/>
            <person name="Kaster A.-K."/>
            <person name="Ovreas L."/>
            <person name="Rohde M."/>
            <person name="Galperin M.Y."/>
            <person name="Jogler C."/>
        </authorList>
    </citation>
    <scope>NUCLEOTIDE SEQUENCE [LARGE SCALE GENOMIC DNA]</scope>
    <source>
        <strain evidence="1 2">Poly30</strain>
    </source>
</reference>
<name>A0A518EUL2_9BACT</name>
<proteinExistence type="predicted"/>
<organism evidence="1 2">
    <name type="scientific">Saltatorellus ferox</name>
    <dbReference type="NCBI Taxonomy" id="2528018"/>
    <lineage>
        <taxon>Bacteria</taxon>
        <taxon>Pseudomonadati</taxon>
        <taxon>Planctomycetota</taxon>
        <taxon>Planctomycetia</taxon>
        <taxon>Planctomycetia incertae sedis</taxon>
        <taxon>Saltatorellus</taxon>
    </lineage>
</organism>
<accession>A0A518EUL2</accession>
<evidence type="ECO:0000313" key="2">
    <source>
        <dbReference type="Proteomes" id="UP000320390"/>
    </source>
</evidence>